<evidence type="ECO:0000313" key="2">
    <source>
        <dbReference type="Proteomes" id="UP000078397"/>
    </source>
</evidence>
<proteinExistence type="predicted"/>
<dbReference type="KEGG" id="pchm:VFPPC_16744"/>
<dbReference type="EMBL" id="LSBJ02000008">
    <property type="protein sequence ID" value="OAQ60581.1"/>
    <property type="molecule type" value="Genomic_DNA"/>
</dbReference>
<organism evidence="1 2">
    <name type="scientific">Pochonia chlamydosporia 170</name>
    <dbReference type="NCBI Taxonomy" id="1380566"/>
    <lineage>
        <taxon>Eukaryota</taxon>
        <taxon>Fungi</taxon>
        <taxon>Dikarya</taxon>
        <taxon>Ascomycota</taxon>
        <taxon>Pezizomycotina</taxon>
        <taxon>Sordariomycetes</taxon>
        <taxon>Hypocreomycetidae</taxon>
        <taxon>Hypocreales</taxon>
        <taxon>Clavicipitaceae</taxon>
        <taxon>Pochonia</taxon>
    </lineage>
</organism>
<reference evidence="1 2" key="1">
    <citation type="journal article" date="2016" name="PLoS Pathog.">
        <title>Biosynthesis of antibiotic leucinostatins in bio-control fungus Purpureocillium lilacinum and their inhibition on phytophthora revealed by genome mining.</title>
        <authorList>
            <person name="Wang G."/>
            <person name="Liu Z."/>
            <person name="Lin R."/>
            <person name="Li E."/>
            <person name="Mao Z."/>
            <person name="Ling J."/>
            <person name="Yang Y."/>
            <person name="Yin W.B."/>
            <person name="Xie B."/>
        </authorList>
    </citation>
    <scope>NUCLEOTIDE SEQUENCE [LARGE SCALE GENOMIC DNA]</scope>
    <source>
        <strain evidence="1">170</strain>
    </source>
</reference>
<keyword evidence="2" id="KW-1185">Reference proteome</keyword>
<gene>
    <name evidence="1" type="ORF">VFPPC_16744</name>
</gene>
<evidence type="ECO:0000313" key="1">
    <source>
        <dbReference type="EMBL" id="OAQ60581.1"/>
    </source>
</evidence>
<name>A0A179F5G4_METCM</name>
<dbReference type="GeneID" id="28858491"/>
<accession>A0A179F5G4</accession>
<dbReference type="RefSeq" id="XP_018138459.1">
    <property type="nucleotide sequence ID" value="XM_018294497.1"/>
</dbReference>
<dbReference type="Proteomes" id="UP000078397">
    <property type="component" value="Unassembled WGS sequence"/>
</dbReference>
<comment type="caution">
    <text evidence="1">The sequence shown here is derived from an EMBL/GenBank/DDBJ whole genome shotgun (WGS) entry which is preliminary data.</text>
</comment>
<dbReference type="AlphaFoldDB" id="A0A179F5G4"/>
<protein>
    <submittedName>
        <fullName evidence="1">Uncharacterized protein</fullName>
    </submittedName>
</protein>
<sequence>MFEIHMSSFGSCLGGQYNCTVCLASATERMPTIQSDLSQGIFKFLHSSYDRVGLCGKVPTLGHIL</sequence>